<dbReference type="InterPro" id="IPR029526">
    <property type="entry name" value="PGBD"/>
</dbReference>
<dbReference type="PANTHER" id="PTHR46599:SF3">
    <property type="entry name" value="PIGGYBAC TRANSPOSABLE ELEMENT-DERIVED PROTEIN 4"/>
    <property type="match status" value="1"/>
</dbReference>
<sequence>MVVRRETRAERQAFQDRIAGVHAEDRPRLMKEHRDFLNGTRVEDANFTSARPQSTSISDPRRPPIGKDASYLLANKQHAADTHRAVAGKAVAGSGKKRLVQKKQVNNDLWSDDDGDEDYVEEDVVEDEDDEDEAIAEQAVAAKKPTPRKASTKTTVTPTKRVVKKPRKKSSRTLAKEAREASAAAKKVVAATRRQSEASASQRAGKEAKQAARKRLEEAGDKNSNGEKGSNKQKSAPCAMPNTTKKSARAPIMPWLQTIRIARCPSAIKMNRIQGTYNMMLSNMFTYSRGSQIAHYTRYGRPTSSESPICTANMTASQGRIPPSATQEAPSAITDLSASVEHDSSVPDWSLDSDCDEDDEELAFLDDVEIQADPRLPPEIPVLGDTNVDAAESDVVAVDPEDVQVEGKADCDWPVLSREKLLNFAKDEVALAKMRKSGWERVHQDKFPPDQNYPGLYKGPYGPSEDVMAIADSPLDLFLYFMPRPLWTKIAEESTVYHEQHLVERVDRMDAKQKVPGAKSKEEFMEREARNRDIKPHEIIVLLGLSIARMINPHRRHVYDHWSTTSIEAVAAGTFGKFMKRNRFTYIFFNLHFTNKADERVGRDRAWKVRSVVDVLQITFRDGYTTPPVISFDEAMIPLHNRHNPTR</sequence>
<dbReference type="Pfam" id="PF13843">
    <property type="entry name" value="DDE_Tnp_1_7"/>
    <property type="match status" value="1"/>
</dbReference>
<feature type="domain" description="PiggyBac transposable element-derived protein" evidence="2">
    <location>
        <begin position="473"/>
        <end position="644"/>
    </location>
</feature>
<dbReference type="OrthoDB" id="143268at2759"/>
<name>A0A329RLU3_9STRA</name>
<feature type="compositionally biased region" description="Low complexity" evidence="1">
    <location>
        <begin position="181"/>
        <end position="193"/>
    </location>
</feature>
<dbReference type="PANTHER" id="PTHR46599">
    <property type="entry name" value="PIGGYBAC TRANSPOSABLE ELEMENT-DERIVED PROTEIN 4"/>
    <property type="match status" value="1"/>
</dbReference>
<feature type="compositionally biased region" description="Basic and acidic residues" evidence="1">
    <location>
        <begin position="204"/>
        <end position="225"/>
    </location>
</feature>
<evidence type="ECO:0000259" key="2">
    <source>
        <dbReference type="Pfam" id="PF13843"/>
    </source>
</evidence>
<feature type="region of interest" description="Disordered" evidence="1">
    <location>
        <begin position="83"/>
        <end position="249"/>
    </location>
</feature>
<feature type="compositionally biased region" description="Low complexity" evidence="1">
    <location>
        <begin position="85"/>
        <end position="94"/>
    </location>
</feature>
<feature type="compositionally biased region" description="Basic residues" evidence="1">
    <location>
        <begin position="161"/>
        <end position="171"/>
    </location>
</feature>
<accession>A0A329RLU3</accession>
<dbReference type="STRING" id="29920.A0A329RLU3"/>
<keyword evidence="4" id="KW-1185">Reference proteome</keyword>
<comment type="caution">
    <text evidence="3">The sequence shown here is derived from an EMBL/GenBank/DDBJ whole genome shotgun (WGS) entry which is preliminary data.</text>
</comment>
<evidence type="ECO:0000313" key="4">
    <source>
        <dbReference type="Proteomes" id="UP000251314"/>
    </source>
</evidence>
<organism evidence="3 4">
    <name type="scientific">Phytophthora cactorum</name>
    <dbReference type="NCBI Taxonomy" id="29920"/>
    <lineage>
        <taxon>Eukaryota</taxon>
        <taxon>Sar</taxon>
        <taxon>Stramenopiles</taxon>
        <taxon>Oomycota</taxon>
        <taxon>Peronosporomycetes</taxon>
        <taxon>Peronosporales</taxon>
        <taxon>Peronosporaceae</taxon>
        <taxon>Phytophthora</taxon>
    </lineage>
</organism>
<dbReference type="VEuPathDB" id="FungiDB:PC110_g19319"/>
<dbReference type="EMBL" id="MJFZ01000913">
    <property type="protein sequence ID" value="RAW24252.1"/>
    <property type="molecule type" value="Genomic_DNA"/>
</dbReference>
<proteinExistence type="predicted"/>
<dbReference type="AlphaFoldDB" id="A0A329RLU3"/>
<evidence type="ECO:0000256" key="1">
    <source>
        <dbReference type="SAM" id="MobiDB-lite"/>
    </source>
</evidence>
<reference evidence="3 4" key="1">
    <citation type="submission" date="2018-01" db="EMBL/GenBank/DDBJ databases">
        <title>Draft genome of the strawberry crown rot pathogen Phytophthora cactorum.</title>
        <authorList>
            <person name="Armitage A.D."/>
            <person name="Lysoe E."/>
            <person name="Nellist C.F."/>
            <person name="Harrison R.J."/>
            <person name="Brurberg M.B."/>
        </authorList>
    </citation>
    <scope>NUCLEOTIDE SEQUENCE [LARGE SCALE GENOMIC DNA]</scope>
    <source>
        <strain evidence="3 4">10300</strain>
    </source>
</reference>
<protein>
    <recommendedName>
        <fullName evidence="2">PiggyBac transposable element-derived protein domain-containing protein</fullName>
    </recommendedName>
</protein>
<feature type="compositionally biased region" description="Acidic residues" evidence="1">
    <location>
        <begin position="110"/>
        <end position="135"/>
    </location>
</feature>
<feature type="region of interest" description="Disordered" evidence="1">
    <location>
        <begin position="40"/>
        <end position="67"/>
    </location>
</feature>
<gene>
    <name evidence="3" type="ORF">PC110_g19319</name>
</gene>
<evidence type="ECO:0000313" key="3">
    <source>
        <dbReference type="EMBL" id="RAW24252.1"/>
    </source>
</evidence>
<feature type="compositionally biased region" description="Polar residues" evidence="1">
    <location>
        <begin position="46"/>
        <end position="58"/>
    </location>
</feature>
<dbReference type="Proteomes" id="UP000251314">
    <property type="component" value="Unassembled WGS sequence"/>
</dbReference>